<dbReference type="EMBL" id="JEMN01000979">
    <property type="protein sequence ID" value="KXH53438.1"/>
    <property type="molecule type" value="Genomic_DNA"/>
</dbReference>
<dbReference type="Pfam" id="PF12770">
    <property type="entry name" value="CHAT"/>
    <property type="match status" value="1"/>
</dbReference>
<organism evidence="2 3">
    <name type="scientific">Colletotrichum nymphaeae SA-01</name>
    <dbReference type="NCBI Taxonomy" id="1460502"/>
    <lineage>
        <taxon>Eukaryota</taxon>
        <taxon>Fungi</taxon>
        <taxon>Dikarya</taxon>
        <taxon>Ascomycota</taxon>
        <taxon>Pezizomycotina</taxon>
        <taxon>Sordariomycetes</taxon>
        <taxon>Hypocreomycetidae</taxon>
        <taxon>Glomerellales</taxon>
        <taxon>Glomerellaceae</taxon>
        <taxon>Colletotrichum</taxon>
        <taxon>Colletotrichum acutatum species complex</taxon>
    </lineage>
</organism>
<sequence>MDVLSNAATNQNGDGELLAGQLFNSGRLLGQKFSQTKALEDIDSAIAMIREAVLLMPHKVGKAVMLDKVGFGLSQRYSQTGDKRDLDGAIQAAREAVEMAAFHPALRGDNSCNLSCFLGMEYKRSKDLSTLQEAISTAREAVASAPSGTQPHARYLGNLGNRMSERHTHTGADSDLDDAIQITKLAMQELGGEGSAQIAMSGNLGLELLKRFILKRDISDLEESIVLATRAVDKGHTSDPNRCGWLINLGNALKHRFGVSKNQFDIDKAIQLMRTALNTMSIRNQDRAGVLTHLAEALGERFSSMKNRENNKDNEEAFSLISEAVKRTPENHPDLSDRLNVLGIALGRKFAYTRELGDLDHAIQNFKGSLKGAHAGTSSRTKQIDNLLAALGLRYETTLDLADLDNEIELARQVANYPSSDDNDRSKRLDTLATKLAQRVGHTQQIGDIEEAVKVARDALTLTMPNIDRHAQRLVKLSHFLGEQYQITGEHRFLDEAIEKARESVADTRTSTLDIRLHSMDKLGSFLNLAFQKSGDLAYIEEAISVIRESLEGTPSNDLRGRSLRLSLLGGVLNLRFEGLGESADLDEAIRYHRESVKITPMNDSERPVRLGNLSGSLRGRFRRTGLMEDLNESIQATEDAISSTPDPKSPEQRSKLIMFKVNLAAETFERSTRNGSSADLDKAIELARETIVHRGPNRAHRLNNLGTYLNWRFSRSREVKHIDEAVKYLRESLAELSNDDDTGRAVTLDNLATALDDRSQLGSQLADVEESIQLAREALRITSDSHPSRARVLGSLGMMLERKFNRTKQDFRYRDEAKRIFLAALNLANGDIASRVTAGLRFISASSLGTDSCEMYNVAKTLMDLIPLWTPLSLKPSDKQYFLSSVVGLSSNAAAISLEVGESPLSAVKLLEAGRGVISGSVQDLRTDVSLLHNKNPELARRFNGIRNVIDASAKDEETDTFFETEGLDVGSMPNTFATDRRHNVSSQMSGLLEEIRRIPDLEDFLLAGSETDLRQAAMDGPIIIINVSSYRCDALVVQQGGIEAIELTRLRRDDIVRRSPNVESLETLEWLWDDIVNPILTSLGFVETPAEGETWPHVWWIPTGPLVRFPLHAAGYHLKGDSHSTLDRVVSSYSSSVKAITTTRRERSLRKDSNRESSAVLIAMPDTPAQGSLWHASSEIGEVKAICKSMEISCLEPESKQREVLEALSTCTLFHFAGHGGSNPIDPLQSRLLLNDWQDRPLTVENLFETKLQVRQPFLAYLSACGTSQIRDMRSVDENIHLANAFQLAGFRHVIGTLWDVDDALCVDVAKAVYENLRDQGVVDESVSIGLHSGLRLLRDRWVASQAPILVLQDSQTFKSSREDGDQSRGMTLENYSMVTRPLWVPYIHFGV</sequence>
<keyword evidence="3" id="KW-1185">Reference proteome</keyword>
<gene>
    <name evidence="2" type="ORF">CNYM01_01183</name>
</gene>
<name>A0A135TZ59_9PEZI</name>
<dbReference type="SUPFAM" id="SSF48452">
    <property type="entry name" value="TPR-like"/>
    <property type="match status" value="1"/>
</dbReference>
<accession>A0A135TZ59</accession>
<dbReference type="PANTHER" id="PTHR19959:SF119">
    <property type="entry name" value="FUNGAL LIPASE-LIKE DOMAIN-CONTAINING PROTEIN"/>
    <property type="match status" value="1"/>
</dbReference>
<feature type="domain" description="CHAT" evidence="1">
    <location>
        <begin position="1068"/>
        <end position="1328"/>
    </location>
</feature>
<dbReference type="Proteomes" id="UP000070054">
    <property type="component" value="Unassembled WGS sequence"/>
</dbReference>
<protein>
    <recommendedName>
        <fullName evidence="1">CHAT domain-containing protein</fullName>
    </recommendedName>
</protein>
<dbReference type="InterPro" id="IPR011990">
    <property type="entry name" value="TPR-like_helical_dom_sf"/>
</dbReference>
<proteinExistence type="predicted"/>
<evidence type="ECO:0000313" key="2">
    <source>
        <dbReference type="EMBL" id="KXH53438.1"/>
    </source>
</evidence>
<reference evidence="2 3" key="1">
    <citation type="submission" date="2014-02" db="EMBL/GenBank/DDBJ databases">
        <title>The genome sequence of Colletotrichum nymphaeae SA-01.</title>
        <authorList>
            <person name="Baroncelli R."/>
            <person name="Thon M.R."/>
        </authorList>
    </citation>
    <scope>NUCLEOTIDE SEQUENCE [LARGE SCALE GENOMIC DNA]</scope>
    <source>
        <strain evidence="2 3">SA-01</strain>
    </source>
</reference>
<dbReference type="OrthoDB" id="9991317at2759"/>
<comment type="caution">
    <text evidence="2">The sequence shown here is derived from an EMBL/GenBank/DDBJ whole genome shotgun (WGS) entry which is preliminary data.</text>
</comment>
<evidence type="ECO:0000313" key="3">
    <source>
        <dbReference type="Proteomes" id="UP000070054"/>
    </source>
</evidence>
<dbReference type="PANTHER" id="PTHR19959">
    <property type="entry name" value="KINESIN LIGHT CHAIN"/>
    <property type="match status" value="1"/>
</dbReference>
<dbReference type="InterPro" id="IPR024983">
    <property type="entry name" value="CHAT_dom"/>
</dbReference>
<dbReference type="Gene3D" id="1.25.40.10">
    <property type="entry name" value="Tetratricopeptide repeat domain"/>
    <property type="match status" value="3"/>
</dbReference>
<evidence type="ECO:0000259" key="1">
    <source>
        <dbReference type="Pfam" id="PF12770"/>
    </source>
</evidence>